<protein>
    <recommendedName>
        <fullName evidence="10">4-hydroxy-tetrahydrodipicolinate reductase</fullName>
        <ecNumber evidence="10">1.17.1.8</ecNumber>
    </recommendedName>
</protein>
<dbReference type="InterPro" id="IPR022663">
    <property type="entry name" value="DapB_C"/>
</dbReference>
<keyword evidence="5" id="KW-0220">Diaminopimelate biosynthesis</keyword>
<keyword evidence="4" id="KW-0521">NADP</keyword>
<dbReference type="GO" id="GO:0009089">
    <property type="term" value="P:lysine biosynthetic process via diaminopimelate"/>
    <property type="evidence" value="ECO:0007669"/>
    <property type="project" value="InterPro"/>
</dbReference>
<dbReference type="PANTHER" id="PTHR20836">
    <property type="entry name" value="DIHYDRODIPICOLINATE REDUCTASE"/>
    <property type="match status" value="1"/>
</dbReference>
<dbReference type="GO" id="GO:0019877">
    <property type="term" value="P:diaminopimelate biosynthetic process"/>
    <property type="evidence" value="ECO:0007669"/>
    <property type="project" value="UniProtKB-KW"/>
</dbReference>
<comment type="pathway">
    <text evidence="9">Amino-acid biosynthesis; L-lysine biosynthesis via DAP pathway; (S)-tetrahydrodipicolinate from L-aspartate: step 4/4.</text>
</comment>
<dbReference type="InterPro" id="IPR000846">
    <property type="entry name" value="DapB_N"/>
</dbReference>
<organism evidence="16 17">
    <name type="scientific">Nostocoides japonicum T1-X7</name>
    <dbReference type="NCBI Taxonomy" id="1194083"/>
    <lineage>
        <taxon>Bacteria</taxon>
        <taxon>Bacillati</taxon>
        <taxon>Actinomycetota</taxon>
        <taxon>Actinomycetes</taxon>
        <taxon>Micrococcales</taxon>
        <taxon>Intrasporangiaceae</taxon>
        <taxon>Nostocoides</taxon>
    </lineage>
</organism>
<comment type="catalytic activity">
    <reaction evidence="12">
        <text>(S)-2,3,4,5-tetrahydrodipicolinate + NAD(+) + H2O = (2S,4S)-4-hydroxy-2,3,4,5-tetrahydrodipicolinate + NADH + H(+)</text>
        <dbReference type="Rhea" id="RHEA:35323"/>
        <dbReference type="ChEBI" id="CHEBI:15377"/>
        <dbReference type="ChEBI" id="CHEBI:15378"/>
        <dbReference type="ChEBI" id="CHEBI:16845"/>
        <dbReference type="ChEBI" id="CHEBI:57540"/>
        <dbReference type="ChEBI" id="CHEBI:57945"/>
        <dbReference type="ChEBI" id="CHEBI:67139"/>
        <dbReference type="EC" id="1.17.1.8"/>
    </reaction>
</comment>
<dbReference type="EMBL" id="CAJB01000112">
    <property type="protein sequence ID" value="CCH77478.1"/>
    <property type="molecule type" value="Genomic_DNA"/>
</dbReference>
<evidence type="ECO:0000256" key="5">
    <source>
        <dbReference type="ARBA" id="ARBA00022915"/>
    </source>
</evidence>
<evidence type="ECO:0000256" key="11">
    <source>
        <dbReference type="ARBA" id="ARBA00049080"/>
    </source>
</evidence>
<name>A0A077LUH1_9MICO</name>
<evidence type="ECO:0000256" key="2">
    <source>
        <dbReference type="ARBA" id="ARBA00022490"/>
    </source>
</evidence>
<dbReference type="Gene3D" id="3.40.50.720">
    <property type="entry name" value="NAD(P)-binding Rossmann-like Domain"/>
    <property type="match status" value="1"/>
</dbReference>
<evidence type="ECO:0000313" key="17">
    <source>
        <dbReference type="Proteomes" id="UP000035721"/>
    </source>
</evidence>
<dbReference type="InterPro" id="IPR036291">
    <property type="entry name" value="NAD(P)-bd_dom_sf"/>
</dbReference>
<keyword evidence="7" id="KW-0520">NAD</keyword>
<comment type="catalytic activity">
    <reaction evidence="11">
        <text>(S)-2,3,4,5-tetrahydrodipicolinate + NADP(+) + H2O = (2S,4S)-4-hydroxy-2,3,4,5-tetrahydrodipicolinate + NADPH + H(+)</text>
        <dbReference type="Rhea" id="RHEA:35331"/>
        <dbReference type="ChEBI" id="CHEBI:15377"/>
        <dbReference type="ChEBI" id="CHEBI:15378"/>
        <dbReference type="ChEBI" id="CHEBI:16845"/>
        <dbReference type="ChEBI" id="CHEBI:57783"/>
        <dbReference type="ChEBI" id="CHEBI:58349"/>
        <dbReference type="ChEBI" id="CHEBI:67139"/>
        <dbReference type="EC" id="1.17.1.8"/>
    </reaction>
</comment>
<gene>
    <name evidence="16" type="ORF">BN12_20021</name>
</gene>
<keyword evidence="2" id="KW-0963">Cytoplasm</keyword>
<dbReference type="STRING" id="1194083.BN12_20021"/>
<evidence type="ECO:0000256" key="12">
    <source>
        <dbReference type="ARBA" id="ARBA00049396"/>
    </source>
</evidence>
<sequence>MTFHMNQEVPSRRVHTRERAPRRVSIVGATGRMGRLTQAVIAQDHGLTPHQLLGSSSRIEDLDDTDLVVDFTHLAVSRRVVSRCLTQDIPVLVGTSGWTEDDLRELASQQTSTSRPTVCVVPNFSVGVVVLSRLAATAAHFYDAAEIVETHDISKVDAPSGTAIRTAEMISARRQAGVTAVDAPARGFRVGHVPVHSIRLPGGPDAQTVHLASAYESAEIAYRTTSVLAYRSGLRRAIHAVTPGMGFRMGLEEIVDLDAVFSIR</sequence>
<comment type="similarity">
    <text evidence="1">Belongs to the DapB family.</text>
</comment>
<reference evidence="16 17" key="1">
    <citation type="journal article" date="2013" name="ISME J.">
        <title>A metabolic model for members of the genus Tetrasphaera involved in enhanced biological phosphorus removal.</title>
        <authorList>
            <person name="Kristiansen R."/>
            <person name="Nguyen H.T.T."/>
            <person name="Saunders A.M."/>
            <person name="Nielsen J.L."/>
            <person name="Wimmer R."/>
            <person name="Le V.Q."/>
            <person name="McIlroy S.J."/>
            <person name="Petrovski S."/>
            <person name="Seviour R.J."/>
            <person name="Calteau A."/>
            <person name="Nielsen K.L."/>
            <person name="Nielsen P.H."/>
        </authorList>
    </citation>
    <scope>NUCLEOTIDE SEQUENCE [LARGE SCALE GENOMIC DNA]</scope>
    <source>
        <strain evidence="16 17">T1-X7</strain>
    </source>
</reference>
<keyword evidence="3" id="KW-0028">Amino-acid biosynthesis</keyword>
<dbReference type="PANTHER" id="PTHR20836:SF0">
    <property type="entry name" value="4-HYDROXY-TETRAHYDRODIPICOLINATE REDUCTASE 1, CHLOROPLASTIC-RELATED"/>
    <property type="match status" value="1"/>
</dbReference>
<feature type="domain" description="Dihydrodipicolinate reductase C-terminal" evidence="15">
    <location>
        <begin position="127"/>
        <end position="241"/>
    </location>
</feature>
<comment type="caution">
    <text evidence="16">The sequence shown here is derived from an EMBL/GenBank/DDBJ whole genome shotgun (WGS) entry which is preliminary data.</text>
</comment>
<accession>A0A077LUH1</accession>
<feature type="region of interest" description="Disordered" evidence="13">
    <location>
        <begin position="1"/>
        <end position="20"/>
    </location>
</feature>
<proteinExistence type="inferred from homology"/>
<evidence type="ECO:0000256" key="4">
    <source>
        <dbReference type="ARBA" id="ARBA00022857"/>
    </source>
</evidence>
<dbReference type="PIRSF" id="PIRSF000161">
    <property type="entry name" value="DHPR"/>
    <property type="match status" value="1"/>
</dbReference>
<dbReference type="SUPFAM" id="SSF55347">
    <property type="entry name" value="Glyceraldehyde-3-phosphate dehydrogenase-like, C-terminal domain"/>
    <property type="match status" value="1"/>
</dbReference>
<evidence type="ECO:0000256" key="1">
    <source>
        <dbReference type="ARBA" id="ARBA00006642"/>
    </source>
</evidence>
<dbReference type="SUPFAM" id="SSF51735">
    <property type="entry name" value="NAD(P)-binding Rossmann-fold domains"/>
    <property type="match status" value="1"/>
</dbReference>
<evidence type="ECO:0000256" key="8">
    <source>
        <dbReference type="ARBA" id="ARBA00023154"/>
    </source>
</evidence>
<dbReference type="PROSITE" id="PS01298">
    <property type="entry name" value="DAPB"/>
    <property type="match status" value="1"/>
</dbReference>
<evidence type="ECO:0000256" key="3">
    <source>
        <dbReference type="ARBA" id="ARBA00022605"/>
    </source>
</evidence>
<evidence type="ECO:0000256" key="10">
    <source>
        <dbReference type="ARBA" id="ARBA00038983"/>
    </source>
</evidence>
<dbReference type="AlphaFoldDB" id="A0A077LUH1"/>
<dbReference type="InterPro" id="IPR023940">
    <property type="entry name" value="DHDPR_bac"/>
</dbReference>
<dbReference type="Gene3D" id="3.30.360.10">
    <property type="entry name" value="Dihydrodipicolinate Reductase, domain 2"/>
    <property type="match status" value="1"/>
</dbReference>
<dbReference type="EC" id="1.17.1.8" evidence="10"/>
<keyword evidence="6 16" id="KW-0560">Oxidoreductase</keyword>
<evidence type="ECO:0000256" key="9">
    <source>
        <dbReference type="ARBA" id="ARBA00037922"/>
    </source>
</evidence>
<evidence type="ECO:0000256" key="7">
    <source>
        <dbReference type="ARBA" id="ARBA00023027"/>
    </source>
</evidence>
<dbReference type="Pfam" id="PF01113">
    <property type="entry name" value="DapB_N"/>
    <property type="match status" value="1"/>
</dbReference>
<evidence type="ECO:0000256" key="13">
    <source>
        <dbReference type="SAM" id="MobiDB-lite"/>
    </source>
</evidence>
<dbReference type="GO" id="GO:0008839">
    <property type="term" value="F:4-hydroxy-tetrahydrodipicolinate reductase"/>
    <property type="evidence" value="ECO:0007669"/>
    <property type="project" value="UniProtKB-EC"/>
</dbReference>
<dbReference type="InterPro" id="IPR022664">
    <property type="entry name" value="DapB_N_CS"/>
</dbReference>
<dbReference type="Pfam" id="PF05173">
    <property type="entry name" value="DapB_C"/>
    <property type="match status" value="1"/>
</dbReference>
<feature type="domain" description="Dihydrodipicolinate reductase N-terminal" evidence="14">
    <location>
        <begin position="23"/>
        <end position="123"/>
    </location>
</feature>
<evidence type="ECO:0000313" key="16">
    <source>
        <dbReference type="EMBL" id="CCH77478.1"/>
    </source>
</evidence>
<evidence type="ECO:0000256" key="6">
    <source>
        <dbReference type="ARBA" id="ARBA00023002"/>
    </source>
</evidence>
<dbReference type="Proteomes" id="UP000035721">
    <property type="component" value="Unassembled WGS sequence"/>
</dbReference>
<keyword evidence="8" id="KW-0457">Lysine biosynthesis</keyword>
<keyword evidence="17" id="KW-1185">Reference proteome</keyword>
<evidence type="ECO:0000259" key="15">
    <source>
        <dbReference type="Pfam" id="PF05173"/>
    </source>
</evidence>
<evidence type="ECO:0000259" key="14">
    <source>
        <dbReference type="Pfam" id="PF01113"/>
    </source>
</evidence>
<dbReference type="GO" id="GO:0005829">
    <property type="term" value="C:cytosol"/>
    <property type="evidence" value="ECO:0007669"/>
    <property type="project" value="TreeGrafter"/>
</dbReference>